<dbReference type="EMBL" id="ML993579">
    <property type="protein sequence ID" value="KAF2173727.1"/>
    <property type="molecule type" value="Genomic_DNA"/>
</dbReference>
<proteinExistence type="predicted"/>
<sequence>MFGRFPNGLDSYAQQQRSDGGGDFSDRWRSMSPNGRRDFPANSSNSTTSAQQQRSGAYHRITFEQAVADMVSALDHANKGLLSLETTFGRDVDPLKLWLPSQHVDSLWIIYTAWNGIPATGPAKRAADLKTDGSKKSAIPPPTTYIEITHRISKALTGLRQCSPPSGGLADHYQRPSHLNSDFRNLDSPNSGLGWHVLRTTMRKLEISFEAIEELMASVILQRGRMAALRHEIGAAGELLEGIRGLVDCGGGEKGKGTGKGEKGRENDIVDGDDFEEEEFDWRYCGAI</sequence>
<feature type="compositionally biased region" description="Low complexity" evidence="1">
    <location>
        <begin position="41"/>
        <end position="53"/>
    </location>
</feature>
<dbReference type="Proteomes" id="UP000799537">
    <property type="component" value="Unassembled WGS sequence"/>
</dbReference>
<name>A0A6A6D2T0_ZASCE</name>
<evidence type="ECO:0000313" key="3">
    <source>
        <dbReference type="Proteomes" id="UP000799537"/>
    </source>
</evidence>
<protein>
    <submittedName>
        <fullName evidence="2">Uncharacterized protein</fullName>
    </submittedName>
</protein>
<dbReference type="AlphaFoldDB" id="A0A6A6D2T0"/>
<reference evidence="2" key="1">
    <citation type="journal article" date="2020" name="Stud. Mycol.">
        <title>101 Dothideomycetes genomes: a test case for predicting lifestyles and emergence of pathogens.</title>
        <authorList>
            <person name="Haridas S."/>
            <person name="Albert R."/>
            <person name="Binder M."/>
            <person name="Bloem J."/>
            <person name="Labutti K."/>
            <person name="Salamov A."/>
            <person name="Andreopoulos B."/>
            <person name="Baker S."/>
            <person name="Barry K."/>
            <person name="Bills G."/>
            <person name="Bluhm B."/>
            <person name="Cannon C."/>
            <person name="Castanera R."/>
            <person name="Culley D."/>
            <person name="Daum C."/>
            <person name="Ezra D."/>
            <person name="Gonzalez J."/>
            <person name="Henrissat B."/>
            <person name="Kuo A."/>
            <person name="Liang C."/>
            <person name="Lipzen A."/>
            <person name="Lutzoni F."/>
            <person name="Magnuson J."/>
            <person name="Mondo S."/>
            <person name="Nolan M."/>
            <person name="Ohm R."/>
            <person name="Pangilinan J."/>
            <person name="Park H.-J."/>
            <person name="Ramirez L."/>
            <person name="Alfaro M."/>
            <person name="Sun H."/>
            <person name="Tritt A."/>
            <person name="Yoshinaga Y."/>
            <person name="Zwiers L.-H."/>
            <person name="Turgeon B."/>
            <person name="Goodwin S."/>
            <person name="Spatafora J."/>
            <person name="Crous P."/>
            <person name="Grigoriev I."/>
        </authorList>
    </citation>
    <scope>NUCLEOTIDE SEQUENCE</scope>
    <source>
        <strain evidence="2">ATCC 36951</strain>
    </source>
</reference>
<evidence type="ECO:0000256" key="1">
    <source>
        <dbReference type="SAM" id="MobiDB-lite"/>
    </source>
</evidence>
<keyword evidence="3" id="KW-1185">Reference proteome</keyword>
<gene>
    <name evidence="2" type="ORF">M409DRAFT_16001</name>
</gene>
<dbReference type="OrthoDB" id="3865732at2759"/>
<dbReference type="RefSeq" id="XP_033674616.1">
    <property type="nucleotide sequence ID" value="XM_033803446.1"/>
</dbReference>
<evidence type="ECO:0000313" key="2">
    <source>
        <dbReference type="EMBL" id="KAF2173727.1"/>
    </source>
</evidence>
<dbReference type="GeneID" id="54556718"/>
<organism evidence="2 3">
    <name type="scientific">Zasmidium cellare ATCC 36951</name>
    <dbReference type="NCBI Taxonomy" id="1080233"/>
    <lineage>
        <taxon>Eukaryota</taxon>
        <taxon>Fungi</taxon>
        <taxon>Dikarya</taxon>
        <taxon>Ascomycota</taxon>
        <taxon>Pezizomycotina</taxon>
        <taxon>Dothideomycetes</taxon>
        <taxon>Dothideomycetidae</taxon>
        <taxon>Mycosphaerellales</taxon>
        <taxon>Mycosphaerellaceae</taxon>
        <taxon>Zasmidium</taxon>
    </lineage>
</organism>
<feature type="compositionally biased region" description="Basic and acidic residues" evidence="1">
    <location>
        <begin position="24"/>
        <end position="39"/>
    </location>
</feature>
<accession>A0A6A6D2T0</accession>
<feature type="region of interest" description="Disordered" evidence="1">
    <location>
        <begin position="1"/>
        <end position="56"/>
    </location>
</feature>